<comment type="caution">
    <text evidence="1">The sequence shown here is derived from an EMBL/GenBank/DDBJ whole genome shotgun (WGS) entry which is preliminary data.</text>
</comment>
<organism evidence="1 2">
    <name type="scientific">Candidatus Shapirobacteria bacterium CG09_land_8_20_14_0_10_39_12</name>
    <dbReference type="NCBI Taxonomy" id="1974885"/>
    <lineage>
        <taxon>Bacteria</taxon>
        <taxon>Candidatus Shapironibacteriota</taxon>
    </lineage>
</organism>
<evidence type="ECO:0000313" key="1">
    <source>
        <dbReference type="EMBL" id="PIS14259.1"/>
    </source>
</evidence>
<evidence type="ECO:0000313" key="2">
    <source>
        <dbReference type="Proteomes" id="UP000230775"/>
    </source>
</evidence>
<dbReference type="EMBL" id="PEZI01000075">
    <property type="protein sequence ID" value="PIS14259.1"/>
    <property type="molecule type" value="Genomic_DNA"/>
</dbReference>
<reference evidence="2" key="1">
    <citation type="submission" date="2017-09" db="EMBL/GenBank/DDBJ databases">
        <title>Depth-based differentiation of microbial function through sediment-hosted aquifers and enrichment of novel symbionts in the deep terrestrial subsurface.</title>
        <authorList>
            <person name="Probst A.J."/>
            <person name="Ladd B."/>
            <person name="Jarett J.K."/>
            <person name="Geller-Mcgrath D.E."/>
            <person name="Sieber C.M.K."/>
            <person name="Emerson J.B."/>
            <person name="Anantharaman K."/>
            <person name="Thomas B.C."/>
            <person name="Malmstrom R."/>
            <person name="Stieglmeier M."/>
            <person name="Klingl A."/>
            <person name="Woyke T."/>
            <person name="Ryan C.M."/>
            <person name="Banfield J.F."/>
        </authorList>
    </citation>
    <scope>NUCLEOTIDE SEQUENCE [LARGE SCALE GENOMIC DNA]</scope>
</reference>
<name>A0A2H0WQR5_9BACT</name>
<sequence length="84" mass="9840">MKDAELKVVISCVFLKRGTRDLTFFGKFQSWVVVRCLRVVHYWIAFAPIVVHEQFEKAQDAESAVRKDFPKSMLVKLNKIRNLI</sequence>
<gene>
    <name evidence="1" type="ORF">COT64_03635</name>
</gene>
<dbReference type="Proteomes" id="UP000230775">
    <property type="component" value="Unassembled WGS sequence"/>
</dbReference>
<accession>A0A2H0WQR5</accession>
<protein>
    <submittedName>
        <fullName evidence="1">Uncharacterized protein</fullName>
    </submittedName>
</protein>
<proteinExistence type="predicted"/>
<dbReference type="AlphaFoldDB" id="A0A2H0WQR5"/>